<reference evidence="2 4" key="2">
    <citation type="submission" date="2019-07" db="EMBL/GenBank/DDBJ databases">
        <title>Whole genome shotgun sequence of Kocuria flava NBRC 107626.</title>
        <authorList>
            <person name="Hosoyama A."/>
            <person name="Uohara A."/>
            <person name="Ohji S."/>
            <person name="Ichikawa N."/>
        </authorList>
    </citation>
    <scope>NUCLEOTIDE SEQUENCE [LARGE SCALE GENOMIC DNA]</scope>
    <source>
        <strain evidence="2 4">NBRC 107626</strain>
    </source>
</reference>
<protein>
    <recommendedName>
        <fullName evidence="5">DUF305 domain-containing protein</fullName>
    </recommendedName>
</protein>
<dbReference type="RefSeq" id="WP_058857672.1">
    <property type="nucleotide sequence ID" value="NZ_BJZR01000007.1"/>
</dbReference>
<sequence length="227" mass="24083">MIAAALAAALLALGLLVHLALNAVRATGAAAPPRPRITPEQARHAGAEDMRAAWLGAQLGALPPPQRGGDAAFVAARLAEVPRADWDAAALRRHGQLLWSLRPAAARAGLLAEVEERLDRVAAMLSDLTGREFDTRLGQSDERCLCHPDPQVRAAYLAGGSDGVDAVMRTISEARARGRQDAAARAAADSLARQRNAALRALREIDRATRTRDAHAAWDEQARQLGG</sequence>
<accession>A0A0U3HUJ5</accession>
<proteinExistence type="predicted"/>
<evidence type="ECO:0000313" key="3">
    <source>
        <dbReference type="Proteomes" id="UP000057181"/>
    </source>
</evidence>
<dbReference type="KEGG" id="kfv:AS188_03475"/>
<dbReference type="AlphaFoldDB" id="A0A0U3HUJ5"/>
<dbReference type="OrthoDB" id="4883615at2"/>
<evidence type="ECO:0000313" key="2">
    <source>
        <dbReference type="EMBL" id="GEO91168.1"/>
    </source>
</evidence>
<evidence type="ECO:0000313" key="4">
    <source>
        <dbReference type="Proteomes" id="UP000321155"/>
    </source>
</evidence>
<dbReference type="EMBL" id="BJZR01000007">
    <property type="protein sequence ID" value="GEO91168.1"/>
    <property type="molecule type" value="Genomic_DNA"/>
</dbReference>
<evidence type="ECO:0008006" key="5">
    <source>
        <dbReference type="Google" id="ProtNLM"/>
    </source>
</evidence>
<dbReference type="Proteomes" id="UP000321155">
    <property type="component" value="Unassembled WGS sequence"/>
</dbReference>
<reference evidence="1 3" key="1">
    <citation type="submission" date="2015-11" db="EMBL/GenBank/DDBJ databases">
        <title>Complete Genome Sequence of Kocuria flava strain HO-9041.</title>
        <authorList>
            <person name="Zhou M."/>
            <person name="Dai J."/>
        </authorList>
    </citation>
    <scope>NUCLEOTIDE SEQUENCE [LARGE SCALE GENOMIC DNA]</scope>
    <source>
        <strain evidence="1 3">HO-9041</strain>
    </source>
</reference>
<organism evidence="1 3">
    <name type="scientific">Kocuria flava</name>
    <dbReference type="NCBI Taxonomy" id="446860"/>
    <lineage>
        <taxon>Bacteria</taxon>
        <taxon>Bacillati</taxon>
        <taxon>Actinomycetota</taxon>
        <taxon>Actinomycetes</taxon>
        <taxon>Micrococcales</taxon>
        <taxon>Micrococcaceae</taxon>
        <taxon>Kocuria</taxon>
    </lineage>
</organism>
<keyword evidence="4" id="KW-1185">Reference proteome</keyword>
<dbReference type="EMBL" id="CP013254">
    <property type="protein sequence ID" value="ALU38960.1"/>
    <property type="molecule type" value="Genomic_DNA"/>
</dbReference>
<name>A0A0U3HUJ5_9MICC</name>
<evidence type="ECO:0000313" key="1">
    <source>
        <dbReference type="EMBL" id="ALU38960.1"/>
    </source>
</evidence>
<gene>
    <name evidence="1" type="ORF">AS188_03475</name>
    <name evidence="2" type="ORF">KFL01_04740</name>
</gene>
<dbReference type="Proteomes" id="UP000057181">
    <property type="component" value="Chromosome"/>
</dbReference>